<feature type="domain" description="Cytochrome c-552/4" evidence="3">
    <location>
        <begin position="56"/>
        <end position="129"/>
    </location>
</feature>
<dbReference type="EMBL" id="JACYTR010000016">
    <property type="protein sequence ID" value="MBD8526042.1"/>
    <property type="molecule type" value="Genomic_DNA"/>
</dbReference>
<protein>
    <recommendedName>
        <fullName evidence="3">Cytochrome c-552/4 domain-containing protein</fullName>
    </recommendedName>
</protein>
<evidence type="ECO:0000313" key="4">
    <source>
        <dbReference type="EMBL" id="MBD8526042.1"/>
    </source>
</evidence>
<dbReference type="GO" id="GO:0016491">
    <property type="term" value="F:oxidoreductase activity"/>
    <property type="evidence" value="ECO:0007669"/>
    <property type="project" value="TreeGrafter"/>
</dbReference>
<gene>
    <name evidence="4" type="ORF">IFO71_09830</name>
</gene>
<keyword evidence="1 2" id="KW-0732">Signal</keyword>
<dbReference type="InterPro" id="IPR023155">
    <property type="entry name" value="Cyt_c-552/4"/>
</dbReference>
<feature type="signal peptide" evidence="2">
    <location>
        <begin position="1"/>
        <end position="19"/>
    </location>
</feature>
<reference evidence="4 5" key="1">
    <citation type="submission" date="2020-09" db="EMBL/GenBank/DDBJ databases">
        <title>Pseudoxanthomonas sp. CAU 1598 isolated from sand of Yaerae Beach.</title>
        <authorList>
            <person name="Kim W."/>
        </authorList>
    </citation>
    <scope>NUCLEOTIDE SEQUENCE [LARGE SCALE GENOMIC DNA]</scope>
    <source>
        <strain evidence="4 5">CAU 1598</strain>
    </source>
</reference>
<dbReference type="InterPro" id="IPR051829">
    <property type="entry name" value="Multiheme_Cytochr_ET"/>
</dbReference>
<evidence type="ECO:0000256" key="2">
    <source>
        <dbReference type="SAM" id="SignalP"/>
    </source>
</evidence>
<comment type="caution">
    <text evidence="4">The sequence shown here is derived from an EMBL/GenBank/DDBJ whole genome shotgun (WGS) entry which is preliminary data.</text>
</comment>
<dbReference type="PANTHER" id="PTHR35038">
    <property type="entry name" value="DISSIMILATORY SULFITE REDUCTASE SIRA"/>
    <property type="match status" value="1"/>
</dbReference>
<dbReference type="AlphaFoldDB" id="A0AAW3ZN32"/>
<keyword evidence="5" id="KW-1185">Reference proteome</keyword>
<organism evidence="4 5">
    <name type="scientific">Pseudomarimonas arenosa</name>
    <dbReference type="NCBI Taxonomy" id="2774145"/>
    <lineage>
        <taxon>Bacteria</taxon>
        <taxon>Pseudomonadati</taxon>
        <taxon>Pseudomonadota</taxon>
        <taxon>Gammaproteobacteria</taxon>
        <taxon>Lysobacterales</taxon>
        <taxon>Lysobacteraceae</taxon>
        <taxon>Pseudomarimonas</taxon>
    </lineage>
</organism>
<evidence type="ECO:0000259" key="3">
    <source>
        <dbReference type="Pfam" id="PF13435"/>
    </source>
</evidence>
<dbReference type="Pfam" id="PF13435">
    <property type="entry name" value="Cytochrome_C554"/>
    <property type="match status" value="1"/>
</dbReference>
<sequence length="441" mass="47674">MVKQLSAWLLVLSSGAVSAASVVEQINQNAHMGVATCASSVCHGSSQQFKESNVWQNEFARWQEYDPHANKALQALRSAEGQAMARKLGLGDATQAKVCLDCHADNPPADKRGERFQASDGVGCEACHGGAEQWLTSHADKGVPHADNVAKGLYPTDDPVKRAELCLSCHMGTADRMITHRIMGAGHPRLSFELDTFTWLPEVTHYEIDEDYIARKGDFNGVRDWGIGQGVAAANLLDTLTDPRHGWDGIFPELVLFDCHACHKRMDSKRWAARPGTGLGPGVVRLNDANLVMFRHVLAAVDASAASRIGTMTRGLHQATTQSRDATAAAARSLSAEIRRLLPRLAEASWGGDSLMPILDSLLADGERGEFVDYASAEQAAMAASSVIVAFETAKAIDAAKAEQLRARVDAVYERVKDENAYQMGAFVNALRELRRAAAQG</sequence>
<proteinExistence type="predicted"/>
<dbReference type="PANTHER" id="PTHR35038:SF6">
    <property type="entry name" value="SURFACE LOCALIZED DECAHEME CYTOCHROME C LIPOPROTEIN"/>
    <property type="match status" value="1"/>
</dbReference>
<dbReference type="SUPFAM" id="SSF48695">
    <property type="entry name" value="Multiheme cytochromes"/>
    <property type="match status" value="1"/>
</dbReference>
<name>A0AAW3ZN32_9GAMM</name>
<evidence type="ECO:0000313" key="5">
    <source>
        <dbReference type="Proteomes" id="UP000613768"/>
    </source>
</evidence>
<accession>A0AAW3ZN32</accession>
<evidence type="ECO:0000256" key="1">
    <source>
        <dbReference type="ARBA" id="ARBA00022729"/>
    </source>
</evidence>
<dbReference type="RefSeq" id="WP_192029464.1">
    <property type="nucleotide sequence ID" value="NZ_JACYTR010000016.1"/>
</dbReference>
<dbReference type="InterPro" id="IPR036280">
    <property type="entry name" value="Multihaem_cyt_sf"/>
</dbReference>
<dbReference type="Gene3D" id="1.10.1130.10">
    <property type="entry name" value="Flavocytochrome C3, Chain A"/>
    <property type="match status" value="1"/>
</dbReference>
<feature type="chain" id="PRO_5043778107" description="Cytochrome c-552/4 domain-containing protein" evidence="2">
    <location>
        <begin position="20"/>
        <end position="441"/>
    </location>
</feature>
<dbReference type="Proteomes" id="UP000613768">
    <property type="component" value="Unassembled WGS sequence"/>
</dbReference>